<dbReference type="EMBL" id="GBXM01057210">
    <property type="protein sequence ID" value="JAH51367.1"/>
    <property type="molecule type" value="Transcribed_RNA"/>
</dbReference>
<protein>
    <submittedName>
        <fullName evidence="1">Uncharacterized protein</fullName>
    </submittedName>
</protein>
<name>A0A0E9TD69_ANGAN</name>
<dbReference type="AlphaFoldDB" id="A0A0E9TD69"/>
<accession>A0A0E9TD69</accession>
<organism evidence="1">
    <name type="scientific">Anguilla anguilla</name>
    <name type="common">European freshwater eel</name>
    <name type="synonym">Muraena anguilla</name>
    <dbReference type="NCBI Taxonomy" id="7936"/>
    <lineage>
        <taxon>Eukaryota</taxon>
        <taxon>Metazoa</taxon>
        <taxon>Chordata</taxon>
        <taxon>Craniata</taxon>
        <taxon>Vertebrata</taxon>
        <taxon>Euteleostomi</taxon>
        <taxon>Actinopterygii</taxon>
        <taxon>Neopterygii</taxon>
        <taxon>Teleostei</taxon>
        <taxon>Anguilliformes</taxon>
        <taxon>Anguillidae</taxon>
        <taxon>Anguilla</taxon>
    </lineage>
</organism>
<sequence length="16" mass="1845">MLSGNILKMLFTLHLN</sequence>
<proteinExistence type="predicted"/>
<reference evidence="1" key="1">
    <citation type="submission" date="2014-11" db="EMBL/GenBank/DDBJ databases">
        <authorList>
            <person name="Amaro Gonzalez C."/>
        </authorList>
    </citation>
    <scope>NUCLEOTIDE SEQUENCE</scope>
</reference>
<evidence type="ECO:0000313" key="1">
    <source>
        <dbReference type="EMBL" id="JAH51367.1"/>
    </source>
</evidence>
<reference evidence="1" key="2">
    <citation type="journal article" date="2015" name="Fish Shellfish Immunol.">
        <title>Early steps in the European eel (Anguilla anguilla)-Vibrio vulnificus interaction in the gills: Role of the RtxA13 toxin.</title>
        <authorList>
            <person name="Callol A."/>
            <person name="Pajuelo D."/>
            <person name="Ebbesson L."/>
            <person name="Teles M."/>
            <person name="MacKenzie S."/>
            <person name="Amaro C."/>
        </authorList>
    </citation>
    <scope>NUCLEOTIDE SEQUENCE</scope>
</reference>